<evidence type="ECO:0000313" key="2">
    <source>
        <dbReference type="EMBL" id="MBE9116558.1"/>
    </source>
</evidence>
<feature type="transmembrane region" description="Helical" evidence="1">
    <location>
        <begin position="12"/>
        <end position="31"/>
    </location>
</feature>
<dbReference type="AlphaFoldDB" id="A0A8J7DWV6"/>
<keyword evidence="1" id="KW-0472">Membrane</keyword>
<evidence type="ECO:0008006" key="4">
    <source>
        <dbReference type="Google" id="ProtNLM"/>
    </source>
</evidence>
<protein>
    <recommendedName>
        <fullName evidence="4">Ycf66 family protein</fullName>
    </recommendedName>
</protein>
<dbReference type="Proteomes" id="UP000654482">
    <property type="component" value="Unassembled WGS sequence"/>
</dbReference>
<keyword evidence="3" id="KW-1185">Reference proteome</keyword>
<reference evidence="2" key="1">
    <citation type="submission" date="2020-10" db="EMBL/GenBank/DDBJ databases">
        <authorList>
            <person name="Castelo-Branco R."/>
            <person name="Eusebio N."/>
            <person name="Adriana R."/>
            <person name="Vieira A."/>
            <person name="Brugerolle De Fraissinette N."/>
            <person name="Rezende De Castro R."/>
            <person name="Schneider M.P."/>
            <person name="Vasconcelos V."/>
            <person name="Leao P.N."/>
        </authorList>
    </citation>
    <scope>NUCLEOTIDE SEQUENCE</scope>
    <source>
        <strain evidence="2">LEGE 07157</strain>
    </source>
</reference>
<feature type="transmembrane region" description="Helical" evidence="1">
    <location>
        <begin position="43"/>
        <end position="67"/>
    </location>
</feature>
<dbReference type="RefSeq" id="WP_194029646.1">
    <property type="nucleotide sequence ID" value="NZ_JADEWZ010000015.1"/>
</dbReference>
<accession>A0A8J7DWV6</accession>
<sequence length="98" mass="10990">MNVGSRLGTLIGLLYILLAFGYFIVMIIAIARSSNNSFRNTGLYIIQSVVIPILLFLPGVILLWSGWRLQPSLEFAQVLQAIAVIYLTLRDAFVKFSR</sequence>
<proteinExistence type="predicted"/>
<evidence type="ECO:0000313" key="3">
    <source>
        <dbReference type="Proteomes" id="UP000654482"/>
    </source>
</evidence>
<gene>
    <name evidence="2" type="ORF">IQ249_11670</name>
</gene>
<dbReference type="EMBL" id="JADEWZ010000015">
    <property type="protein sequence ID" value="MBE9116558.1"/>
    <property type="molecule type" value="Genomic_DNA"/>
</dbReference>
<organism evidence="2 3">
    <name type="scientific">Lusitaniella coriacea LEGE 07157</name>
    <dbReference type="NCBI Taxonomy" id="945747"/>
    <lineage>
        <taxon>Bacteria</taxon>
        <taxon>Bacillati</taxon>
        <taxon>Cyanobacteriota</taxon>
        <taxon>Cyanophyceae</taxon>
        <taxon>Spirulinales</taxon>
        <taxon>Lusitaniellaceae</taxon>
        <taxon>Lusitaniella</taxon>
    </lineage>
</organism>
<name>A0A8J7DWV6_9CYAN</name>
<keyword evidence="1" id="KW-1133">Transmembrane helix</keyword>
<evidence type="ECO:0000256" key="1">
    <source>
        <dbReference type="SAM" id="Phobius"/>
    </source>
</evidence>
<comment type="caution">
    <text evidence="2">The sequence shown here is derived from an EMBL/GenBank/DDBJ whole genome shotgun (WGS) entry which is preliminary data.</text>
</comment>
<keyword evidence="1" id="KW-0812">Transmembrane</keyword>